<dbReference type="Pfam" id="PF14092">
    <property type="entry name" value="DUF4270"/>
    <property type="match status" value="1"/>
</dbReference>
<dbReference type="OrthoDB" id="1466062at2"/>
<dbReference type="EMBL" id="QLLO01000009">
    <property type="protein sequence ID" value="RAJ12139.1"/>
    <property type="molecule type" value="Genomic_DNA"/>
</dbReference>
<feature type="signal peptide" evidence="1">
    <location>
        <begin position="1"/>
        <end position="21"/>
    </location>
</feature>
<dbReference type="PROSITE" id="PS51257">
    <property type="entry name" value="PROKAR_LIPOPROTEIN"/>
    <property type="match status" value="1"/>
</dbReference>
<keyword evidence="1" id="KW-0732">Signal</keyword>
<dbReference type="RefSeq" id="WP_111660659.1">
    <property type="nucleotide sequence ID" value="NZ_QLLO01000009.1"/>
</dbReference>
<keyword evidence="3" id="KW-1185">Reference proteome</keyword>
<organism evidence="2 3">
    <name type="scientific">Olleya aquimaris</name>
    <dbReference type="NCBI Taxonomy" id="639310"/>
    <lineage>
        <taxon>Bacteria</taxon>
        <taxon>Pseudomonadati</taxon>
        <taxon>Bacteroidota</taxon>
        <taxon>Flavobacteriia</taxon>
        <taxon>Flavobacteriales</taxon>
        <taxon>Flavobacteriaceae</taxon>
    </lineage>
</organism>
<dbReference type="InterPro" id="IPR025366">
    <property type="entry name" value="DUF4270"/>
</dbReference>
<proteinExistence type="predicted"/>
<comment type="caution">
    <text evidence="2">The sequence shown here is derived from an EMBL/GenBank/DDBJ whole genome shotgun (WGS) entry which is preliminary data.</text>
</comment>
<sequence length="544" mass="61573">MKTSFYNIVKPLMFISAIALILVACDEDFVNIESDIRGAQNFNTGSKLFPFVSYNKKVGPIQTNNLSNKVLGIYNDPNYGSTSANLITQITPTTTAPNFGDNTEILSVKLYIPYFYTLLETDADGNSTYELDSVYGDASSPYKLSIFRSNYYLRDLDPESDFENSQAYYSNAYTSLNLANFEGDLFYENNEFTPSESQIIVQEVPIDGTEEEELEKRTPGLYIDLAESISEIGIDYWQDFLLEDDGSANPVLTDLADFKNAFRGLIFKVEQDNMSNDGSMIFLNMNNAKIDVRFEKDGTVEDQRLRETYTFNFNSIKFNTLENLSNFQAITDGDNQNGDDQLHLKGFEGSMTVLDLFNGNIIDENNNTQDALQYFKDREGKWLINEANLNFYVDYTSQGLQTRGGAEPDRIMLYDLKNNTPIVDYFTDPTTNSSDPLNSKIIYAPKLERDEDENGVKYKIRLTEHIKRILLNDSTNVKLGLYVTSNINLFGTSKIQSALEDDVVRFVPQSSTISPEGTILHGSTPNVPENVRATFEIFYTEPNN</sequence>
<evidence type="ECO:0000313" key="3">
    <source>
        <dbReference type="Proteomes" id="UP000248703"/>
    </source>
</evidence>
<gene>
    <name evidence="2" type="ORF">LY08_02392</name>
</gene>
<reference evidence="2 3" key="1">
    <citation type="submission" date="2018-06" db="EMBL/GenBank/DDBJ databases">
        <title>Genomic Encyclopedia of Archaeal and Bacterial Type Strains, Phase II (KMG-II): from individual species to whole genera.</title>
        <authorList>
            <person name="Goeker M."/>
        </authorList>
    </citation>
    <scope>NUCLEOTIDE SEQUENCE [LARGE SCALE GENOMIC DNA]</scope>
    <source>
        <strain evidence="2 3">DSM 24464</strain>
    </source>
</reference>
<feature type="chain" id="PRO_5016381651" evidence="1">
    <location>
        <begin position="22"/>
        <end position="544"/>
    </location>
</feature>
<evidence type="ECO:0000313" key="2">
    <source>
        <dbReference type="EMBL" id="RAJ12139.1"/>
    </source>
</evidence>
<evidence type="ECO:0000256" key="1">
    <source>
        <dbReference type="SAM" id="SignalP"/>
    </source>
</evidence>
<name>A0A327R5M4_9FLAO</name>
<dbReference type="AlphaFoldDB" id="A0A327R5M4"/>
<dbReference type="Proteomes" id="UP000248703">
    <property type="component" value="Unassembled WGS sequence"/>
</dbReference>
<protein>
    <submittedName>
        <fullName evidence="2">Uncharacterized protein DUF4270</fullName>
    </submittedName>
</protein>
<accession>A0A327R5M4</accession>